<keyword evidence="2" id="KW-1185">Reference proteome</keyword>
<proteinExistence type="predicted"/>
<gene>
    <name evidence="1" type="ORF">Pyn_40957</name>
</gene>
<name>A0A314UFW8_PRUYE</name>
<dbReference type="AlphaFoldDB" id="A0A314UFW8"/>
<accession>A0A314UFW8</accession>
<evidence type="ECO:0000313" key="1">
    <source>
        <dbReference type="EMBL" id="PQM36425.1"/>
    </source>
</evidence>
<dbReference type="Proteomes" id="UP000250321">
    <property type="component" value="Unassembled WGS sequence"/>
</dbReference>
<comment type="caution">
    <text evidence="1">The sequence shown here is derived from an EMBL/GenBank/DDBJ whole genome shotgun (WGS) entry which is preliminary data.</text>
</comment>
<dbReference type="EMBL" id="PJQY01003549">
    <property type="protein sequence ID" value="PQM36425.1"/>
    <property type="molecule type" value="Genomic_DNA"/>
</dbReference>
<evidence type="ECO:0000313" key="2">
    <source>
        <dbReference type="Proteomes" id="UP000250321"/>
    </source>
</evidence>
<sequence>MAFHGALHSLRSLSRAPRYPLSYLVHSPISSSLFSTLYAQSNSLHDEHRINNQTTLDESFVLDQLSNLLPISRSNSSTATLFEPSNSDKQIEIRAVDGFLLPDEKLRGVFLQKLRGTAAIEHALDNGGVDLSVDVVAQVVNKGGLGAEAMLVFFNWAIRKPTIAKDIETYTI</sequence>
<protein>
    <submittedName>
        <fullName evidence="1">Putative pentatricopeptide repeat-containing protein</fullName>
    </submittedName>
</protein>
<organism evidence="1 2">
    <name type="scientific">Prunus yedoensis var. nudiflora</name>
    <dbReference type="NCBI Taxonomy" id="2094558"/>
    <lineage>
        <taxon>Eukaryota</taxon>
        <taxon>Viridiplantae</taxon>
        <taxon>Streptophyta</taxon>
        <taxon>Embryophyta</taxon>
        <taxon>Tracheophyta</taxon>
        <taxon>Spermatophyta</taxon>
        <taxon>Magnoliopsida</taxon>
        <taxon>eudicotyledons</taxon>
        <taxon>Gunneridae</taxon>
        <taxon>Pentapetalae</taxon>
        <taxon>rosids</taxon>
        <taxon>fabids</taxon>
        <taxon>Rosales</taxon>
        <taxon>Rosaceae</taxon>
        <taxon>Amygdaloideae</taxon>
        <taxon>Amygdaleae</taxon>
        <taxon>Prunus</taxon>
    </lineage>
</organism>
<reference evidence="1 2" key="1">
    <citation type="submission" date="2018-02" db="EMBL/GenBank/DDBJ databases">
        <title>Draft genome of wild Prunus yedoensis var. nudiflora.</title>
        <authorList>
            <person name="Baek S."/>
            <person name="Kim J.-H."/>
            <person name="Choi K."/>
            <person name="Kim G.-B."/>
            <person name="Cho A."/>
            <person name="Jang H."/>
            <person name="Shin C.-H."/>
            <person name="Yu H.-J."/>
            <person name="Mun J.-H."/>
        </authorList>
    </citation>
    <scope>NUCLEOTIDE SEQUENCE [LARGE SCALE GENOMIC DNA]</scope>
    <source>
        <strain evidence="2">cv. Jeju island</strain>
        <tissue evidence="1">Leaf</tissue>
    </source>
</reference>
<dbReference type="OrthoDB" id="185373at2759"/>